<feature type="domain" description="CobQ/CobB/MinD/ParA nucleotide binding" evidence="5">
    <location>
        <begin position="6"/>
        <end position="228"/>
    </location>
</feature>
<dbReference type="Proteomes" id="UP000184251">
    <property type="component" value="Unassembled WGS sequence"/>
</dbReference>
<evidence type="ECO:0000313" key="7">
    <source>
        <dbReference type="EMBL" id="SHE91772.1"/>
    </source>
</evidence>
<feature type="active site" description="Nucleophile" evidence="4">
    <location>
        <position position="330"/>
    </location>
</feature>
<keyword evidence="2 4" id="KW-0169">Cobalamin biosynthesis</keyword>
<organism evidence="7 8">
    <name type="scientific">Alkalibacter saccharofermentans DSM 14828</name>
    <dbReference type="NCBI Taxonomy" id="1120975"/>
    <lineage>
        <taxon>Bacteria</taxon>
        <taxon>Bacillati</taxon>
        <taxon>Bacillota</taxon>
        <taxon>Clostridia</taxon>
        <taxon>Eubacteriales</taxon>
        <taxon>Eubacteriaceae</taxon>
        <taxon>Alkalibacter</taxon>
    </lineage>
</organism>
<dbReference type="PROSITE" id="PS51274">
    <property type="entry name" value="GATASE_COBBQ"/>
    <property type="match status" value="1"/>
</dbReference>
<dbReference type="Gene3D" id="3.40.50.300">
    <property type="entry name" value="P-loop containing nucleotide triphosphate hydrolases"/>
    <property type="match status" value="1"/>
</dbReference>
<dbReference type="Pfam" id="PF01656">
    <property type="entry name" value="CbiA"/>
    <property type="match status" value="1"/>
</dbReference>
<dbReference type="Pfam" id="PF07685">
    <property type="entry name" value="GATase_3"/>
    <property type="match status" value="1"/>
</dbReference>
<dbReference type="UniPathway" id="UPA00148"/>
<dbReference type="OrthoDB" id="9808302at2"/>
<feature type="active site" evidence="4">
    <location>
        <position position="434"/>
    </location>
</feature>
<dbReference type="InterPro" id="IPR033949">
    <property type="entry name" value="CobQ_GATase1"/>
</dbReference>
<comment type="pathway">
    <text evidence="1 4">Cofactor biosynthesis; adenosylcobalamin biosynthesis.</text>
</comment>
<dbReference type="HAMAP" id="MF_00028">
    <property type="entry name" value="CobQ"/>
    <property type="match status" value="1"/>
</dbReference>
<dbReference type="EMBL" id="FQTU01000009">
    <property type="protein sequence ID" value="SHE91772.1"/>
    <property type="molecule type" value="Genomic_DNA"/>
</dbReference>
<dbReference type="Gene3D" id="3.40.50.880">
    <property type="match status" value="1"/>
</dbReference>
<dbReference type="SUPFAM" id="SSF52317">
    <property type="entry name" value="Class I glutamine amidotransferase-like"/>
    <property type="match status" value="1"/>
</dbReference>
<dbReference type="PANTHER" id="PTHR21343">
    <property type="entry name" value="DETHIOBIOTIN SYNTHETASE"/>
    <property type="match status" value="1"/>
</dbReference>
<dbReference type="GO" id="GO:0009236">
    <property type="term" value="P:cobalamin biosynthetic process"/>
    <property type="evidence" value="ECO:0007669"/>
    <property type="project" value="UniProtKB-UniRule"/>
</dbReference>
<dbReference type="AlphaFoldDB" id="A0A1M4XEZ0"/>
<dbReference type="InterPro" id="IPR002586">
    <property type="entry name" value="CobQ/CobB/MinD/ParA_Nub-bd_dom"/>
</dbReference>
<dbReference type="InterPro" id="IPR011698">
    <property type="entry name" value="GATase_3"/>
</dbReference>
<dbReference type="RefSeq" id="WP_073270676.1">
    <property type="nucleotide sequence ID" value="NZ_FQTU01000009.1"/>
</dbReference>
<name>A0A1M4XEZ0_9FIRM</name>
<feature type="domain" description="CobB/CobQ-like glutamine amidotransferase" evidence="6">
    <location>
        <begin position="251"/>
        <end position="441"/>
    </location>
</feature>
<evidence type="ECO:0000256" key="1">
    <source>
        <dbReference type="ARBA" id="ARBA00004953"/>
    </source>
</evidence>
<reference evidence="7 8" key="1">
    <citation type="submission" date="2016-11" db="EMBL/GenBank/DDBJ databases">
        <authorList>
            <person name="Jaros S."/>
            <person name="Januszkiewicz K."/>
            <person name="Wedrychowicz H."/>
        </authorList>
    </citation>
    <scope>NUCLEOTIDE SEQUENCE [LARGE SCALE GENOMIC DNA]</scope>
    <source>
        <strain evidence="7 8">DSM 14828</strain>
    </source>
</reference>
<dbReference type="SUPFAM" id="SSF52540">
    <property type="entry name" value="P-loop containing nucleoside triphosphate hydrolases"/>
    <property type="match status" value="1"/>
</dbReference>
<dbReference type="InterPro" id="IPR004459">
    <property type="entry name" value="CobQ_synth"/>
</dbReference>
<dbReference type="NCBIfam" id="TIGR00313">
    <property type="entry name" value="cobQ"/>
    <property type="match status" value="1"/>
</dbReference>
<comment type="similarity">
    <text evidence="4">Belongs to the CobB/CobQ family. CobQ subfamily.</text>
</comment>
<evidence type="ECO:0000256" key="3">
    <source>
        <dbReference type="ARBA" id="ARBA00022962"/>
    </source>
</evidence>
<dbReference type="PANTHER" id="PTHR21343:SF1">
    <property type="entry name" value="COBYRIC ACID SYNTHASE"/>
    <property type="match status" value="1"/>
</dbReference>
<dbReference type="InterPro" id="IPR029062">
    <property type="entry name" value="Class_I_gatase-like"/>
</dbReference>
<dbReference type="GO" id="GO:0003824">
    <property type="term" value="F:catalytic activity"/>
    <property type="evidence" value="ECO:0007669"/>
    <property type="project" value="InterPro"/>
</dbReference>
<accession>A0A1M4XEZ0</accession>
<dbReference type="CDD" id="cd01750">
    <property type="entry name" value="GATase1_CobQ"/>
    <property type="match status" value="1"/>
</dbReference>
<keyword evidence="3 4" id="KW-0315">Glutamine amidotransferase</keyword>
<dbReference type="CDD" id="cd05389">
    <property type="entry name" value="CobQ_N"/>
    <property type="match status" value="1"/>
</dbReference>
<dbReference type="STRING" id="1120975.SAMN02746064_01490"/>
<evidence type="ECO:0000256" key="2">
    <source>
        <dbReference type="ARBA" id="ARBA00022573"/>
    </source>
</evidence>
<evidence type="ECO:0000259" key="5">
    <source>
        <dbReference type="Pfam" id="PF01656"/>
    </source>
</evidence>
<gene>
    <name evidence="4" type="primary">cobQ</name>
    <name evidence="7" type="ORF">SAMN02746064_01490</name>
</gene>
<proteinExistence type="inferred from homology"/>
<evidence type="ECO:0000259" key="6">
    <source>
        <dbReference type="Pfam" id="PF07685"/>
    </source>
</evidence>
<evidence type="ECO:0000256" key="4">
    <source>
        <dbReference type="HAMAP-Rule" id="MF_00028"/>
    </source>
</evidence>
<dbReference type="GO" id="GO:0015420">
    <property type="term" value="F:ABC-type vitamin B12 transporter activity"/>
    <property type="evidence" value="ECO:0007669"/>
    <property type="project" value="UniProtKB-UniRule"/>
</dbReference>
<sequence length="495" mass="55183">MRKPSIMFQGTGSSVGKSILTAGISRVLKNRGLNVAPFKSQNMALNSFITADGKEMGRAQVVQAEAAGIEPKVHMNPILLKPSSDVGAQVILMGEVYKNMDAREYHAYKPKLKKLVKSAYEMLEREHDCIVLEGAGSPAEINLREDDLVNMGMAELCDCPVVLIGDIDRGGVFASIYGTYMLLEDNEKERVKGFVINKFRGDITLLTSGIEMLEGKIGIPCLGVVPYFRHHIDDEDSVSLRFGEKKNKDVKIGVLKLPHISNFTDYTPFEMEEDVEIRYIKSSYEFEGIDFLIIPGSKNTIEDMIYLKETGMKEQVLKLHKKGVPIFGICGGYQILGKKIIDYGNYESRVNEIDGLGLIDSITTIFQGKRTEQVNGKLCFDYFGNKLRDRVSGYEIHMGVTELKEDINPMLILSTGEREGAVKDGGLVSGTYLHGIFDNEEPRKTILNAIRKDKGVENGKATESFSQFKEKQYSQLGEVLERSLDIDKIIGIMKG</sequence>
<dbReference type="InterPro" id="IPR047045">
    <property type="entry name" value="CobQ_N"/>
</dbReference>
<evidence type="ECO:0000313" key="8">
    <source>
        <dbReference type="Proteomes" id="UP000184251"/>
    </source>
</evidence>
<keyword evidence="8" id="KW-1185">Reference proteome</keyword>
<comment type="function">
    <text evidence="4">Catalyzes amidations at positions B, D, E, and G on adenosylcobyrinic A,C-diamide. NH(2) groups are provided by glutamine, and one molecule of ATP is hydrogenolyzed for each amidation.</text>
</comment>
<dbReference type="InterPro" id="IPR027417">
    <property type="entry name" value="P-loop_NTPase"/>
</dbReference>
<dbReference type="NCBIfam" id="NF001989">
    <property type="entry name" value="PRK00784.1"/>
    <property type="match status" value="1"/>
</dbReference>
<protein>
    <recommendedName>
        <fullName evidence="4">Cobyric acid synthase</fullName>
    </recommendedName>
</protein>